<dbReference type="AlphaFoldDB" id="A0A1A9UXS6"/>
<evidence type="ECO:0000313" key="2">
    <source>
        <dbReference type="Proteomes" id="UP000078200"/>
    </source>
</evidence>
<accession>A0A1A9UXS6</accession>
<dbReference type="VEuPathDB" id="VectorBase:GAUT019198"/>
<name>A0A1A9UXS6_GLOAU</name>
<dbReference type="EnsemblMetazoa" id="GAUT019198-RA">
    <property type="protein sequence ID" value="GAUT019198-PA"/>
    <property type="gene ID" value="GAUT019198"/>
</dbReference>
<evidence type="ECO:0000313" key="1">
    <source>
        <dbReference type="EnsemblMetazoa" id="GAUT019198-PA"/>
    </source>
</evidence>
<proteinExistence type="predicted"/>
<dbReference type="Proteomes" id="UP000078200">
    <property type="component" value="Unassembled WGS sequence"/>
</dbReference>
<protein>
    <submittedName>
        <fullName evidence="1">Uncharacterized protein</fullName>
    </submittedName>
</protein>
<reference evidence="1" key="1">
    <citation type="submission" date="2020-05" db="UniProtKB">
        <authorList>
            <consortium name="EnsemblMetazoa"/>
        </authorList>
    </citation>
    <scope>IDENTIFICATION</scope>
    <source>
        <strain evidence="1">TTRI</strain>
    </source>
</reference>
<sequence length="130" mass="14204">MIVVASAVYAAAGGANAAAAAAAAAKRSSDSDFTKIHQLHDHQPEKCARVCVCVCMCAFYVSVFNNDSSNGDDDDKDNDEEEAFCLLYMTHKILILVLQQSLWRFTINNAFRSSTLRTSPQSVLITLCQH</sequence>
<keyword evidence="2" id="KW-1185">Reference proteome</keyword>
<organism evidence="1 2">
    <name type="scientific">Glossina austeni</name>
    <name type="common">Savannah tsetse fly</name>
    <dbReference type="NCBI Taxonomy" id="7395"/>
    <lineage>
        <taxon>Eukaryota</taxon>
        <taxon>Metazoa</taxon>
        <taxon>Ecdysozoa</taxon>
        <taxon>Arthropoda</taxon>
        <taxon>Hexapoda</taxon>
        <taxon>Insecta</taxon>
        <taxon>Pterygota</taxon>
        <taxon>Neoptera</taxon>
        <taxon>Endopterygota</taxon>
        <taxon>Diptera</taxon>
        <taxon>Brachycera</taxon>
        <taxon>Muscomorpha</taxon>
        <taxon>Hippoboscoidea</taxon>
        <taxon>Glossinidae</taxon>
        <taxon>Glossina</taxon>
    </lineage>
</organism>